<name>A0AAV9BYZ2_ACOCL</name>
<evidence type="ECO:0000256" key="11">
    <source>
        <dbReference type="SAM" id="Phobius"/>
    </source>
</evidence>
<dbReference type="GO" id="GO:0005789">
    <property type="term" value="C:endoplasmic reticulum membrane"/>
    <property type="evidence" value="ECO:0007669"/>
    <property type="project" value="UniProtKB-SubCell"/>
</dbReference>
<comment type="caution">
    <text evidence="12">The sequence shown here is derived from an EMBL/GenBank/DDBJ whole genome shotgun (WGS) entry which is preliminary data.</text>
</comment>
<dbReference type="Proteomes" id="UP001180020">
    <property type="component" value="Unassembled WGS sequence"/>
</dbReference>
<keyword evidence="8" id="KW-0443">Lipid metabolism</keyword>
<keyword evidence="13" id="KW-1185">Reference proteome</keyword>
<evidence type="ECO:0000313" key="13">
    <source>
        <dbReference type="Proteomes" id="UP001180020"/>
    </source>
</evidence>
<dbReference type="GO" id="GO:0004144">
    <property type="term" value="F:diacylglycerol O-acyltransferase activity"/>
    <property type="evidence" value="ECO:0007669"/>
    <property type="project" value="TreeGrafter"/>
</dbReference>
<organism evidence="12 13">
    <name type="scientific">Acorus calamus</name>
    <name type="common">Sweet flag</name>
    <dbReference type="NCBI Taxonomy" id="4465"/>
    <lineage>
        <taxon>Eukaryota</taxon>
        <taxon>Viridiplantae</taxon>
        <taxon>Streptophyta</taxon>
        <taxon>Embryophyta</taxon>
        <taxon>Tracheophyta</taxon>
        <taxon>Spermatophyta</taxon>
        <taxon>Magnoliopsida</taxon>
        <taxon>Liliopsida</taxon>
        <taxon>Acoraceae</taxon>
        <taxon>Acorus</taxon>
    </lineage>
</organism>
<proteinExistence type="inferred from homology"/>
<keyword evidence="5 11" id="KW-0812">Transmembrane</keyword>
<accession>A0AAV9BYZ2</accession>
<dbReference type="GO" id="GO:0019432">
    <property type="term" value="P:triglyceride biosynthetic process"/>
    <property type="evidence" value="ECO:0007669"/>
    <property type="project" value="UniProtKB-ARBA"/>
</dbReference>
<protein>
    <submittedName>
        <fullName evidence="12">Diacylglycerol O-acyltransferase 2</fullName>
    </submittedName>
</protein>
<reference evidence="12" key="2">
    <citation type="submission" date="2023-06" db="EMBL/GenBank/DDBJ databases">
        <authorList>
            <person name="Ma L."/>
            <person name="Liu K.-W."/>
            <person name="Li Z."/>
            <person name="Hsiao Y.-Y."/>
            <person name="Qi Y."/>
            <person name="Fu T."/>
            <person name="Tang G."/>
            <person name="Zhang D."/>
            <person name="Sun W.-H."/>
            <person name="Liu D.-K."/>
            <person name="Li Y."/>
            <person name="Chen G.-Z."/>
            <person name="Liu X.-D."/>
            <person name="Liao X.-Y."/>
            <person name="Jiang Y.-T."/>
            <person name="Yu X."/>
            <person name="Hao Y."/>
            <person name="Huang J."/>
            <person name="Zhao X.-W."/>
            <person name="Ke S."/>
            <person name="Chen Y.-Y."/>
            <person name="Wu W.-L."/>
            <person name="Hsu J.-L."/>
            <person name="Lin Y.-F."/>
            <person name="Huang M.-D."/>
            <person name="Li C.-Y."/>
            <person name="Huang L."/>
            <person name="Wang Z.-W."/>
            <person name="Zhao X."/>
            <person name="Zhong W.-Y."/>
            <person name="Peng D.-H."/>
            <person name="Ahmad S."/>
            <person name="Lan S."/>
            <person name="Zhang J.-S."/>
            <person name="Tsai W.-C."/>
            <person name="Van De Peer Y."/>
            <person name="Liu Z.-J."/>
        </authorList>
    </citation>
    <scope>NUCLEOTIDE SEQUENCE</scope>
    <source>
        <strain evidence="12">CP</strain>
        <tissue evidence="12">Leaves</tissue>
    </source>
</reference>
<keyword evidence="10" id="KW-0012">Acyltransferase</keyword>
<dbReference type="Pfam" id="PF03982">
    <property type="entry name" value="DAGAT"/>
    <property type="match status" value="1"/>
</dbReference>
<dbReference type="InterPro" id="IPR007130">
    <property type="entry name" value="DAGAT"/>
</dbReference>
<keyword evidence="3" id="KW-0444">Lipid biosynthesis</keyword>
<dbReference type="EMBL" id="JAUJYO010000022">
    <property type="protein sequence ID" value="KAK1281682.1"/>
    <property type="molecule type" value="Genomic_DNA"/>
</dbReference>
<keyword evidence="4" id="KW-0808">Transferase</keyword>
<feature type="transmembrane region" description="Helical" evidence="11">
    <location>
        <begin position="33"/>
        <end position="56"/>
    </location>
</feature>
<evidence type="ECO:0000256" key="6">
    <source>
        <dbReference type="ARBA" id="ARBA00022824"/>
    </source>
</evidence>
<evidence type="ECO:0000256" key="4">
    <source>
        <dbReference type="ARBA" id="ARBA00022679"/>
    </source>
</evidence>
<sequence length="151" mass="16627">MTEGETDRDSDGAVTAAIEPTVFTGTEYSAVRAVVALAVWLGSIHLTVVLVFTALLLSPSTLSLAIVGVLVFFAVVPISEDRLGRRLSRSPIPFRQPMHVVVGRPIEFKKNPQPTIEEVAEVHGQFVDTFQKLFDKYKAKVGHEDLELRIL</sequence>
<keyword evidence="9 11" id="KW-0472">Membrane</keyword>
<keyword evidence="6" id="KW-0256">Endoplasmic reticulum</keyword>
<comment type="subcellular location">
    <subcellularLocation>
        <location evidence="1">Endoplasmic reticulum membrane</location>
        <topology evidence="1">Multi-pass membrane protein</topology>
    </subcellularLocation>
</comment>
<reference evidence="12" key="1">
    <citation type="journal article" date="2023" name="Nat. Commun.">
        <title>Diploid and tetraploid genomes of Acorus and the evolution of monocots.</title>
        <authorList>
            <person name="Ma L."/>
            <person name="Liu K.W."/>
            <person name="Li Z."/>
            <person name="Hsiao Y.Y."/>
            <person name="Qi Y."/>
            <person name="Fu T."/>
            <person name="Tang G.D."/>
            <person name="Zhang D."/>
            <person name="Sun W.H."/>
            <person name="Liu D.K."/>
            <person name="Li Y."/>
            <person name="Chen G.Z."/>
            <person name="Liu X.D."/>
            <person name="Liao X.Y."/>
            <person name="Jiang Y.T."/>
            <person name="Yu X."/>
            <person name="Hao Y."/>
            <person name="Huang J."/>
            <person name="Zhao X.W."/>
            <person name="Ke S."/>
            <person name="Chen Y.Y."/>
            <person name="Wu W.L."/>
            <person name="Hsu J.L."/>
            <person name="Lin Y.F."/>
            <person name="Huang M.D."/>
            <person name="Li C.Y."/>
            <person name="Huang L."/>
            <person name="Wang Z.W."/>
            <person name="Zhao X."/>
            <person name="Zhong W.Y."/>
            <person name="Peng D.H."/>
            <person name="Ahmad S."/>
            <person name="Lan S."/>
            <person name="Zhang J.S."/>
            <person name="Tsai W.C."/>
            <person name="Van de Peer Y."/>
            <person name="Liu Z.J."/>
        </authorList>
    </citation>
    <scope>NUCLEOTIDE SEQUENCE</scope>
    <source>
        <strain evidence="12">CP</strain>
    </source>
</reference>
<comment type="similarity">
    <text evidence="2">Belongs to the diacylglycerol acyltransferase family.</text>
</comment>
<evidence type="ECO:0000256" key="2">
    <source>
        <dbReference type="ARBA" id="ARBA00005420"/>
    </source>
</evidence>
<dbReference type="PANTHER" id="PTHR12317">
    <property type="entry name" value="DIACYLGLYCEROL O-ACYLTRANSFERASE"/>
    <property type="match status" value="1"/>
</dbReference>
<dbReference type="AlphaFoldDB" id="A0AAV9BYZ2"/>
<evidence type="ECO:0000256" key="1">
    <source>
        <dbReference type="ARBA" id="ARBA00004477"/>
    </source>
</evidence>
<evidence type="ECO:0000256" key="7">
    <source>
        <dbReference type="ARBA" id="ARBA00022989"/>
    </source>
</evidence>
<keyword evidence="7 11" id="KW-1133">Transmembrane helix</keyword>
<feature type="transmembrane region" description="Helical" evidence="11">
    <location>
        <begin position="62"/>
        <end position="79"/>
    </location>
</feature>
<evidence type="ECO:0000313" key="12">
    <source>
        <dbReference type="EMBL" id="KAK1281682.1"/>
    </source>
</evidence>
<dbReference type="PANTHER" id="PTHR12317:SF63">
    <property type="entry name" value="DIACYLGLYCEROL O-ACYLTRANSFERASE 2"/>
    <property type="match status" value="1"/>
</dbReference>
<evidence type="ECO:0000256" key="9">
    <source>
        <dbReference type="ARBA" id="ARBA00023136"/>
    </source>
</evidence>
<evidence type="ECO:0000256" key="3">
    <source>
        <dbReference type="ARBA" id="ARBA00022516"/>
    </source>
</evidence>
<gene>
    <name evidence="12" type="primary">DGAT2</name>
    <name evidence="12" type="ORF">QJS10_CPB22g01519</name>
</gene>
<evidence type="ECO:0000256" key="8">
    <source>
        <dbReference type="ARBA" id="ARBA00023098"/>
    </source>
</evidence>
<evidence type="ECO:0000256" key="5">
    <source>
        <dbReference type="ARBA" id="ARBA00022692"/>
    </source>
</evidence>
<evidence type="ECO:0000256" key="10">
    <source>
        <dbReference type="ARBA" id="ARBA00023315"/>
    </source>
</evidence>